<reference evidence="2 3" key="1">
    <citation type="submission" date="2024-07" db="EMBL/GenBank/DDBJ databases">
        <title>Section-level genome sequencing and comparative genomics of Aspergillus sections Usti and Cavernicolus.</title>
        <authorList>
            <consortium name="Lawrence Berkeley National Laboratory"/>
            <person name="Nybo J.L."/>
            <person name="Vesth T.C."/>
            <person name="Theobald S."/>
            <person name="Frisvad J.C."/>
            <person name="Larsen T.O."/>
            <person name="Kjaerboelling I."/>
            <person name="Rothschild-Mancinelli K."/>
            <person name="Lyhne E.K."/>
            <person name="Kogle M.E."/>
            <person name="Barry K."/>
            <person name="Clum A."/>
            <person name="Na H."/>
            <person name="Ledsgaard L."/>
            <person name="Lin J."/>
            <person name="Lipzen A."/>
            <person name="Kuo A."/>
            <person name="Riley R."/>
            <person name="Mondo S."/>
            <person name="LaButti K."/>
            <person name="Haridas S."/>
            <person name="Pangalinan J."/>
            <person name="Salamov A.A."/>
            <person name="Simmons B.A."/>
            <person name="Magnuson J.K."/>
            <person name="Chen J."/>
            <person name="Drula E."/>
            <person name="Henrissat B."/>
            <person name="Wiebenga A."/>
            <person name="Lubbers R.J."/>
            <person name="Gomes A.C."/>
            <person name="Makela M.R."/>
            <person name="Stajich J."/>
            <person name="Grigoriev I.V."/>
            <person name="Mortensen U.H."/>
            <person name="De vries R.P."/>
            <person name="Baker S.E."/>
            <person name="Andersen M.R."/>
        </authorList>
    </citation>
    <scope>NUCLEOTIDE SEQUENCE [LARGE SCALE GENOMIC DNA]</scope>
    <source>
        <strain evidence="2 3">CBS 600.67</strain>
    </source>
</reference>
<proteinExistence type="predicted"/>
<keyword evidence="3" id="KW-1185">Reference proteome</keyword>
<name>A0ABR4IYY0_9EURO</name>
<dbReference type="InterPro" id="IPR011009">
    <property type="entry name" value="Kinase-like_dom_sf"/>
</dbReference>
<sequence>MSSEVATPELEMESKSDSSTVVYDHEPFETFKARVLELCQTVLIPANGKVSIERMHGGGFNRIIGVSVTSNEHSAVSQYILRVPRFEAAQLGCDLAPLQLLRQQTKIQIPDVVAFDTTRRNVLESPYMIQTRIPGSSLFPAYPDMPHEMRCAIAKELGKVYSELHSIRSVTAGRLTLSPSQGSLMIQPFDNTGTDAIVPYENGPAAKTTFNMLHAILDHKKELAVAEGPNQSFRVSFFDHFIATASEMSTLGVLDENYYCLCHLDLEPRNILVRAPSPTQPQTITGILDWDSALFAPPLMSCSPPMWLWAWNDEDEEDERLAGNTPSTPELRELKQLFEHAAGPTYRRFAYGAQYRLARKLIRFAIDGLQSNEDLMSAELLLSEWTEVQQSLKLAKGAIAGPQVDPSVTN</sequence>
<accession>A0ABR4IYY0</accession>
<dbReference type="Proteomes" id="UP001610335">
    <property type="component" value="Unassembled WGS sequence"/>
</dbReference>
<evidence type="ECO:0000313" key="2">
    <source>
        <dbReference type="EMBL" id="KAL2833004.1"/>
    </source>
</evidence>
<feature type="domain" description="Aminoglycoside phosphotransferase" evidence="1">
    <location>
        <begin position="77"/>
        <end position="300"/>
    </location>
</feature>
<dbReference type="EMBL" id="JBFXLS010000005">
    <property type="protein sequence ID" value="KAL2833004.1"/>
    <property type="molecule type" value="Genomic_DNA"/>
</dbReference>
<dbReference type="Gene3D" id="3.90.1200.10">
    <property type="match status" value="1"/>
</dbReference>
<dbReference type="SUPFAM" id="SSF56112">
    <property type="entry name" value="Protein kinase-like (PK-like)"/>
    <property type="match status" value="1"/>
</dbReference>
<organism evidence="2 3">
    <name type="scientific">Aspergillus cavernicola</name>
    <dbReference type="NCBI Taxonomy" id="176166"/>
    <lineage>
        <taxon>Eukaryota</taxon>
        <taxon>Fungi</taxon>
        <taxon>Dikarya</taxon>
        <taxon>Ascomycota</taxon>
        <taxon>Pezizomycotina</taxon>
        <taxon>Eurotiomycetes</taxon>
        <taxon>Eurotiomycetidae</taxon>
        <taxon>Eurotiales</taxon>
        <taxon>Aspergillaceae</taxon>
        <taxon>Aspergillus</taxon>
        <taxon>Aspergillus subgen. Nidulantes</taxon>
    </lineage>
</organism>
<evidence type="ECO:0000313" key="3">
    <source>
        <dbReference type="Proteomes" id="UP001610335"/>
    </source>
</evidence>
<evidence type="ECO:0000259" key="1">
    <source>
        <dbReference type="Pfam" id="PF01636"/>
    </source>
</evidence>
<dbReference type="InterPro" id="IPR051678">
    <property type="entry name" value="AGP_Transferase"/>
</dbReference>
<comment type="caution">
    <text evidence="2">The sequence shown here is derived from an EMBL/GenBank/DDBJ whole genome shotgun (WGS) entry which is preliminary data.</text>
</comment>
<dbReference type="InterPro" id="IPR002575">
    <property type="entry name" value="Aminoglycoside_PTrfase"/>
</dbReference>
<dbReference type="PANTHER" id="PTHR21310">
    <property type="entry name" value="AMINOGLYCOSIDE PHOSPHOTRANSFERASE-RELATED-RELATED"/>
    <property type="match status" value="1"/>
</dbReference>
<dbReference type="Pfam" id="PF01636">
    <property type="entry name" value="APH"/>
    <property type="match status" value="1"/>
</dbReference>
<gene>
    <name evidence="2" type="ORF">BDW59DRAFT_139036</name>
</gene>
<dbReference type="PANTHER" id="PTHR21310:SF56">
    <property type="entry name" value="AMINOGLYCOSIDE PHOSPHOTRANSFERASE DOMAIN-CONTAINING PROTEIN"/>
    <property type="match status" value="1"/>
</dbReference>
<protein>
    <recommendedName>
        <fullName evidence="1">Aminoglycoside phosphotransferase domain-containing protein</fullName>
    </recommendedName>
</protein>